<evidence type="ECO:0000256" key="6">
    <source>
        <dbReference type="ARBA" id="ARBA00023136"/>
    </source>
</evidence>
<dbReference type="PANTHER" id="PTHR31052">
    <property type="entry name" value="COBRA-LIKE PROTEIN 7"/>
    <property type="match status" value="1"/>
</dbReference>
<evidence type="ECO:0000256" key="7">
    <source>
        <dbReference type="ARBA" id="ARBA00023180"/>
    </source>
</evidence>
<gene>
    <name evidence="12" type="ORF">O6P43_003612</name>
</gene>
<dbReference type="EMBL" id="JARAOO010000002">
    <property type="protein sequence ID" value="KAJ7980325.1"/>
    <property type="molecule type" value="Genomic_DNA"/>
</dbReference>
<evidence type="ECO:0000256" key="2">
    <source>
        <dbReference type="ARBA" id="ARBA00005507"/>
    </source>
</evidence>
<evidence type="ECO:0000313" key="13">
    <source>
        <dbReference type="Proteomes" id="UP001163823"/>
    </source>
</evidence>
<dbReference type="InterPro" id="IPR008965">
    <property type="entry name" value="CBM2/CBM3_carb-bd_dom_sf"/>
</dbReference>
<dbReference type="GO" id="GO:0005886">
    <property type="term" value="C:plasma membrane"/>
    <property type="evidence" value="ECO:0007669"/>
    <property type="project" value="UniProtKB-SubCell"/>
</dbReference>
<keyword evidence="13" id="KW-1185">Reference proteome</keyword>
<keyword evidence="6 9" id="KW-0472">Membrane</keyword>
<name>A0AAD7QF16_QUISA</name>
<accession>A0AAD7QF16</accession>
<evidence type="ECO:0000256" key="8">
    <source>
        <dbReference type="ARBA" id="ARBA00023288"/>
    </source>
</evidence>
<keyword evidence="9" id="KW-0812">Transmembrane</keyword>
<feature type="transmembrane region" description="Helical" evidence="9">
    <location>
        <begin position="643"/>
        <end position="660"/>
    </location>
</feature>
<reference evidence="12" key="1">
    <citation type="journal article" date="2023" name="Science">
        <title>Elucidation of the pathway for biosynthesis of saponin adjuvants from the soapbark tree.</title>
        <authorList>
            <person name="Reed J."/>
            <person name="Orme A."/>
            <person name="El-Demerdash A."/>
            <person name="Owen C."/>
            <person name="Martin L.B.B."/>
            <person name="Misra R.C."/>
            <person name="Kikuchi S."/>
            <person name="Rejzek M."/>
            <person name="Martin A.C."/>
            <person name="Harkess A."/>
            <person name="Leebens-Mack J."/>
            <person name="Louveau T."/>
            <person name="Stephenson M.J."/>
            <person name="Osbourn A."/>
        </authorList>
    </citation>
    <scope>NUCLEOTIDE SEQUENCE</scope>
    <source>
        <strain evidence="12">S10</strain>
    </source>
</reference>
<evidence type="ECO:0000256" key="4">
    <source>
        <dbReference type="ARBA" id="ARBA00022622"/>
    </source>
</evidence>
<dbReference type="GO" id="GO:0010215">
    <property type="term" value="P:cellulose microfibril organization"/>
    <property type="evidence" value="ECO:0007669"/>
    <property type="project" value="InterPro"/>
</dbReference>
<protein>
    <submittedName>
        <fullName evidence="12">COBRA-like protein</fullName>
    </submittedName>
</protein>
<organism evidence="12 13">
    <name type="scientific">Quillaja saponaria</name>
    <name type="common">Soap bark tree</name>
    <dbReference type="NCBI Taxonomy" id="32244"/>
    <lineage>
        <taxon>Eukaryota</taxon>
        <taxon>Viridiplantae</taxon>
        <taxon>Streptophyta</taxon>
        <taxon>Embryophyta</taxon>
        <taxon>Tracheophyta</taxon>
        <taxon>Spermatophyta</taxon>
        <taxon>Magnoliopsida</taxon>
        <taxon>eudicotyledons</taxon>
        <taxon>Gunneridae</taxon>
        <taxon>Pentapetalae</taxon>
        <taxon>rosids</taxon>
        <taxon>fabids</taxon>
        <taxon>Fabales</taxon>
        <taxon>Quillajaceae</taxon>
        <taxon>Quillaja</taxon>
    </lineage>
</organism>
<evidence type="ECO:0000259" key="11">
    <source>
        <dbReference type="Pfam" id="PF25079"/>
    </source>
</evidence>
<evidence type="ECO:0000256" key="1">
    <source>
        <dbReference type="ARBA" id="ARBA00004609"/>
    </source>
</evidence>
<comment type="similarity">
    <text evidence="2">Belongs to the COBRA family.</text>
</comment>
<evidence type="ECO:0000256" key="9">
    <source>
        <dbReference type="SAM" id="Phobius"/>
    </source>
</evidence>
<evidence type="ECO:0000256" key="10">
    <source>
        <dbReference type="SAM" id="SignalP"/>
    </source>
</evidence>
<sequence length="662" mass="72809">MSCFSLIFKSQNPMAFHISLFVFLLLSLTHVVISQNDAPPPASDVCNGVFLSYAYTTGVKIAPDLKSDPAKQPYRFESTITLLNNGLDELKAWRVFVGFRHREYLVSASNAVLADGTSLPAGVGNGTIFAGYPATDLKTAIETAGDVTQMQVQIKLLGTQFGVASPNVPMPSNITLANDGFLCPKPTAQGKNEMHVCCTKDENVKTNITVDEEFLPRQNGDLTILYDVTKTYDSSYWADVTITNHNPLGRLDNWKLSWDWMRDEFIYTMKGAYPSVVDSSDCIFGDQGKYYKELDFSNVLNCEKRPTIIDLPPTKANDTDVGKVPFCCRNGTILPPLMDPSKSTARFQIQVFKMPPDLNRSELTPPQNWRINGTLNPEYKCGPPVRVSPSQFPDVTGLPVNTTAVASWQVVCNITQVKGTTPKCCVSFSAYYNDSVIPCKTCACGCPRNTDQTCSTTKPAMLLPPEAILVPFANRSKLARAWADLKHLPLADPMPCGDNCGVTINWHLYTDYSRGWSARITLFNWDETNFPDWFAAVQLDKATVGFEKTYSFNGSTVSLEGKNNTIFMQGLQGLNYLVAEADGANPQKDPRVPGKVQSVLSFTKKSTPGINVVSGDGFPSKVFFNGEECSLPSVYPTSGYRKISASALSVVLAVLVFMFVQQ</sequence>
<evidence type="ECO:0000256" key="3">
    <source>
        <dbReference type="ARBA" id="ARBA00022475"/>
    </source>
</evidence>
<dbReference type="KEGG" id="qsa:O6P43_003612"/>
<dbReference type="GO" id="GO:0098552">
    <property type="term" value="C:side of membrane"/>
    <property type="evidence" value="ECO:0007669"/>
    <property type="project" value="UniProtKB-KW"/>
</dbReference>
<proteinExistence type="inferred from homology"/>
<dbReference type="Pfam" id="PF04833">
    <property type="entry name" value="COBRA"/>
    <property type="match status" value="1"/>
</dbReference>
<dbReference type="InterPro" id="IPR056900">
    <property type="entry name" value="COB_C"/>
</dbReference>
<comment type="caution">
    <text evidence="12">The sequence shown here is derived from an EMBL/GenBank/DDBJ whole genome shotgun (WGS) entry which is preliminary data.</text>
</comment>
<feature type="domain" description="COBRA C-terminal" evidence="11">
    <location>
        <begin position="423"/>
        <end position="636"/>
    </location>
</feature>
<dbReference type="Pfam" id="PF25079">
    <property type="entry name" value="COB_C"/>
    <property type="match status" value="1"/>
</dbReference>
<keyword evidence="7" id="KW-0325">Glycoprotein</keyword>
<dbReference type="AlphaFoldDB" id="A0AAD7QF16"/>
<feature type="signal peptide" evidence="10">
    <location>
        <begin position="1"/>
        <end position="34"/>
    </location>
</feature>
<keyword evidence="5 10" id="KW-0732">Signal</keyword>
<keyword evidence="8" id="KW-0449">Lipoprotein</keyword>
<keyword evidence="4" id="KW-0336">GPI-anchor</keyword>
<keyword evidence="3" id="KW-1003">Cell membrane</keyword>
<evidence type="ECO:0000313" key="12">
    <source>
        <dbReference type="EMBL" id="KAJ7980325.1"/>
    </source>
</evidence>
<feature type="chain" id="PRO_5041941126" evidence="10">
    <location>
        <begin position="35"/>
        <end position="662"/>
    </location>
</feature>
<keyword evidence="9" id="KW-1133">Transmembrane helix</keyword>
<dbReference type="InterPro" id="IPR006918">
    <property type="entry name" value="COBRA_pln"/>
</dbReference>
<dbReference type="Proteomes" id="UP001163823">
    <property type="component" value="Chromosome 2"/>
</dbReference>
<dbReference type="SUPFAM" id="SSF49384">
    <property type="entry name" value="Carbohydrate-binding domain"/>
    <property type="match status" value="1"/>
</dbReference>
<dbReference type="GO" id="GO:0030246">
    <property type="term" value="F:carbohydrate binding"/>
    <property type="evidence" value="ECO:0007669"/>
    <property type="project" value="InterPro"/>
</dbReference>
<comment type="subcellular location">
    <subcellularLocation>
        <location evidence="1">Cell membrane</location>
        <topology evidence="1">Lipid-anchor</topology>
        <topology evidence="1">GPI-anchor</topology>
    </subcellularLocation>
</comment>
<evidence type="ECO:0000256" key="5">
    <source>
        <dbReference type="ARBA" id="ARBA00022729"/>
    </source>
</evidence>
<dbReference type="PANTHER" id="PTHR31052:SF3">
    <property type="entry name" value="COBRA-LIKE PROTEIN 7"/>
    <property type="match status" value="1"/>
</dbReference>